<dbReference type="InterPro" id="IPR000182">
    <property type="entry name" value="GNAT_dom"/>
</dbReference>
<dbReference type="Pfam" id="PF13302">
    <property type="entry name" value="Acetyltransf_3"/>
    <property type="match status" value="1"/>
</dbReference>
<organism evidence="2 3">
    <name type="scientific">Pantoea ananatis (strain AJ13355)</name>
    <dbReference type="NCBI Taxonomy" id="932677"/>
    <lineage>
        <taxon>Bacteria</taxon>
        <taxon>Pseudomonadati</taxon>
        <taxon>Pseudomonadota</taxon>
        <taxon>Gammaproteobacteria</taxon>
        <taxon>Enterobacterales</taxon>
        <taxon>Erwiniaceae</taxon>
        <taxon>Pantoea</taxon>
    </lineage>
</organism>
<dbReference type="SUPFAM" id="SSF55729">
    <property type="entry name" value="Acyl-CoA N-acyltransferases (Nat)"/>
    <property type="match status" value="1"/>
</dbReference>
<dbReference type="GeneID" id="57267362"/>
<dbReference type="RefSeq" id="WP_013026619.1">
    <property type="nucleotide sequence ID" value="NC_017531.2"/>
</dbReference>
<dbReference type="KEGG" id="paj:PAJ_2025"/>
<dbReference type="InterPro" id="IPR051531">
    <property type="entry name" value="N-acetyltransferase"/>
</dbReference>
<dbReference type="OrthoDB" id="7852312at2"/>
<dbReference type="PANTHER" id="PTHR43792:SF1">
    <property type="entry name" value="N-ACETYLTRANSFERASE DOMAIN-CONTAINING PROTEIN"/>
    <property type="match status" value="1"/>
</dbReference>
<dbReference type="AlphaFoldDB" id="A0A0H3KYH5"/>
<evidence type="ECO:0000259" key="1">
    <source>
        <dbReference type="PROSITE" id="PS51186"/>
    </source>
</evidence>
<reference evidence="3" key="1">
    <citation type="journal article" date="2012" name="Appl. Microbiol. Biotechnol.">
        <title>The complete genome sequence of Pantoea ananatis AJ13355, an organism with great biotechnological potential.</title>
        <authorList>
            <person name="Hara Y."/>
            <person name="Kadotani N."/>
            <person name="Izui H."/>
            <person name="Katashkina J.I."/>
            <person name="Kuvaeva T.M."/>
            <person name="Andreeva I.G."/>
            <person name="Golubeva L.I."/>
            <person name="Malko D.B."/>
            <person name="Makeev V.J."/>
            <person name="Mashko S.V."/>
            <person name="Kozlov Y.I."/>
        </authorList>
    </citation>
    <scope>NUCLEOTIDE SEQUENCE [LARGE SCALE GENOMIC DNA]</scope>
    <source>
        <strain evidence="3">AJ13355</strain>
    </source>
</reference>
<dbReference type="PANTHER" id="PTHR43792">
    <property type="entry name" value="GNAT FAMILY, PUTATIVE (AFU_ORTHOLOGUE AFUA_3G00765)-RELATED-RELATED"/>
    <property type="match status" value="1"/>
</dbReference>
<dbReference type="Proteomes" id="UP000006690">
    <property type="component" value="Chromosome"/>
</dbReference>
<dbReference type="EMBL" id="AP012032">
    <property type="protein sequence ID" value="BAK12105.1"/>
    <property type="molecule type" value="Genomic_DNA"/>
</dbReference>
<evidence type="ECO:0000313" key="2">
    <source>
        <dbReference type="EMBL" id="BAK12105.1"/>
    </source>
</evidence>
<dbReference type="PATRIC" id="fig|553.3.peg.1318"/>
<proteinExistence type="predicted"/>
<dbReference type="PROSITE" id="PS51186">
    <property type="entry name" value="GNAT"/>
    <property type="match status" value="1"/>
</dbReference>
<sequence length="174" mass="20466">MQVMTSRLTLTTLRPEDWQLFRAVHEDRDTMKWVSDIPDEDDIRERFTQRLAPWQVGSFHMLCLVVRRRDSGEAIGLLGCTPEWQPARQAEIGYMLLHRHCGQGFGSEALEALCECLFDADFLKLKAMVVEGNWASRRILEKNGFTLQRTLQHNYLLNDRWVNDWLLERLHPQI</sequence>
<gene>
    <name evidence="2" type="primary">rimL</name>
    <name evidence="2" type="ordered locus">PAJ_2025</name>
</gene>
<feature type="domain" description="N-acetyltransferase" evidence="1">
    <location>
        <begin position="8"/>
        <end position="172"/>
    </location>
</feature>
<protein>
    <submittedName>
        <fullName evidence="2">Acetyltransferase GNAT family RimL</fullName>
    </submittedName>
</protein>
<name>A0A0H3KYH5_PANAA</name>
<evidence type="ECO:0000313" key="3">
    <source>
        <dbReference type="Proteomes" id="UP000006690"/>
    </source>
</evidence>
<dbReference type="Gene3D" id="3.40.630.30">
    <property type="match status" value="1"/>
</dbReference>
<dbReference type="eggNOG" id="COG1670">
    <property type="taxonomic scope" value="Bacteria"/>
</dbReference>
<dbReference type="InterPro" id="IPR016181">
    <property type="entry name" value="Acyl_CoA_acyltransferase"/>
</dbReference>
<dbReference type="HOGENOM" id="CLU_013985_3_1_6"/>
<accession>A0A0H3KYH5</accession>
<dbReference type="GO" id="GO:0016747">
    <property type="term" value="F:acyltransferase activity, transferring groups other than amino-acyl groups"/>
    <property type="evidence" value="ECO:0007669"/>
    <property type="project" value="InterPro"/>
</dbReference>